<evidence type="ECO:0000313" key="1">
    <source>
        <dbReference type="EMBL" id="KAH3778764.1"/>
    </source>
</evidence>
<dbReference type="EMBL" id="JAIWYP010000009">
    <property type="protein sequence ID" value="KAH3778764.1"/>
    <property type="molecule type" value="Genomic_DNA"/>
</dbReference>
<dbReference type="OrthoDB" id="10259112at2759"/>
<dbReference type="PANTHER" id="PTHR12155:SF41">
    <property type="entry name" value="SCHLAFEN ALBA-2 DOMAIN-CONTAINING PROTEIN"/>
    <property type="match status" value="1"/>
</dbReference>
<proteinExistence type="predicted"/>
<organism evidence="1 2">
    <name type="scientific">Dreissena polymorpha</name>
    <name type="common">Zebra mussel</name>
    <name type="synonym">Mytilus polymorpha</name>
    <dbReference type="NCBI Taxonomy" id="45954"/>
    <lineage>
        <taxon>Eukaryota</taxon>
        <taxon>Metazoa</taxon>
        <taxon>Spiralia</taxon>
        <taxon>Lophotrochozoa</taxon>
        <taxon>Mollusca</taxon>
        <taxon>Bivalvia</taxon>
        <taxon>Autobranchia</taxon>
        <taxon>Heteroconchia</taxon>
        <taxon>Euheterodonta</taxon>
        <taxon>Imparidentia</taxon>
        <taxon>Neoheterodontei</taxon>
        <taxon>Myida</taxon>
        <taxon>Dreissenoidea</taxon>
        <taxon>Dreissenidae</taxon>
        <taxon>Dreissena</taxon>
    </lineage>
</organism>
<evidence type="ECO:0008006" key="3">
    <source>
        <dbReference type="Google" id="ProtNLM"/>
    </source>
</evidence>
<reference evidence="1" key="1">
    <citation type="journal article" date="2019" name="bioRxiv">
        <title>The Genome of the Zebra Mussel, Dreissena polymorpha: A Resource for Invasive Species Research.</title>
        <authorList>
            <person name="McCartney M.A."/>
            <person name="Auch B."/>
            <person name="Kono T."/>
            <person name="Mallez S."/>
            <person name="Zhang Y."/>
            <person name="Obille A."/>
            <person name="Becker A."/>
            <person name="Abrahante J.E."/>
            <person name="Garbe J."/>
            <person name="Badalamenti J.P."/>
            <person name="Herman A."/>
            <person name="Mangelson H."/>
            <person name="Liachko I."/>
            <person name="Sullivan S."/>
            <person name="Sone E.D."/>
            <person name="Koren S."/>
            <person name="Silverstein K.A.T."/>
            <person name="Beckman K.B."/>
            <person name="Gohl D.M."/>
        </authorList>
    </citation>
    <scope>NUCLEOTIDE SEQUENCE</scope>
    <source>
        <strain evidence="1">Duluth1</strain>
        <tissue evidence="1">Whole animal</tissue>
    </source>
</reference>
<gene>
    <name evidence="1" type="ORF">DPMN_180235</name>
</gene>
<sequence length="262" mass="30188">MSKRYYIRNQLMPCEEDFTHEFKGHRNICVENLPPWTQANEKQDRASRRAVSRTLNAFLNTGKGGTAYLGVIDNGQVKGLTLSVYQKAHVLGSVYDLMARYRPPVKSHRYQVRFIPVFDSHSEAQAILENMVPEVLETDLQDRAHSFRTHDYCWCDKDNAIKYNAGILQPDYVIEISVLPWLTSDPRNVGDGCGSFTNLHPIHEDEEGNCFFRRQASLVQYTMTELAQLTRHEVKEQCLQTIKQLKEEIAELEARKANKIPD</sequence>
<dbReference type="AlphaFoldDB" id="A0A9D4EDU9"/>
<dbReference type="Proteomes" id="UP000828390">
    <property type="component" value="Unassembled WGS sequence"/>
</dbReference>
<dbReference type="InterPro" id="IPR029684">
    <property type="entry name" value="Schlafen"/>
</dbReference>
<dbReference type="Gene3D" id="3.30.950.30">
    <property type="entry name" value="Schlafen, AAA domain"/>
    <property type="match status" value="1"/>
</dbReference>
<protein>
    <recommendedName>
        <fullName evidence="3">Schlafen AlbA-2 domain-containing protein</fullName>
    </recommendedName>
</protein>
<evidence type="ECO:0000313" key="2">
    <source>
        <dbReference type="Proteomes" id="UP000828390"/>
    </source>
</evidence>
<dbReference type="PANTHER" id="PTHR12155">
    <property type="entry name" value="SCHLAFEN"/>
    <property type="match status" value="1"/>
</dbReference>
<reference evidence="1" key="2">
    <citation type="submission" date="2020-11" db="EMBL/GenBank/DDBJ databases">
        <authorList>
            <person name="McCartney M.A."/>
            <person name="Auch B."/>
            <person name="Kono T."/>
            <person name="Mallez S."/>
            <person name="Becker A."/>
            <person name="Gohl D.M."/>
            <person name="Silverstein K.A.T."/>
            <person name="Koren S."/>
            <person name="Bechman K.B."/>
            <person name="Herman A."/>
            <person name="Abrahante J.E."/>
            <person name="Garbe J."/>
        </authorList>
    </citation>
    <scope>NUCLEOTIDE SEQUENCE</scope>
    <source>
        <strain evidence="1">Duluth1</strain>
        <tissue evidence="1">Whole animal</tissue>
    </source>
</reference>
<comment type="caution">
    <text evidence="1">The sequence shown here is derived from an EMBL/GenBank/DDBJ whole genome shotgun (WGS) entry which is preliminary data.</text>
</comment>
<name>A0A9D4EDU9_DREPO</name>
<dbReference type="InterPro" id="IPR038461">
    <property type="entry name" value="Schlafen_AlbA_2_dom_sf"/>
</dbReference>
<keyword evidence="2" id="KW-1185">Reference proteome</keyword>
<accession>A0A9D4EDU9</accession>